<dbReference type="Proteomes" id="UP000462435">
    <property type="component" value="Unassembled WGS sequence"/>
</dbReference>
<accession>A0A7V8JUB0</accession>
<dbReference type="EMBL" id="WNDX01000064">
    <property type="protein sequence ID" value="KAF1043214.1"/>
    <property type="molecule type" value="Genomic_DNA"/>
</dbReference>
<protein>
    <submittedName>
        <fullName evidence="1">Uncharacterized protein</fullName>
    </submittedName>
</protein>
<sequence length="87" mass="9583">MAGDLAAGRDLPCIKPWWHSKTVWFNFIVAGCLIAEGNIEQLQGLLPANTYKVIAFGLPIVNIWLRGLATQGLSFKPRMPTSEEDKG</sequence>
<evidence type="ECO:0000313" key="2">
    <source>
        <dbReference type="Proteomes" id="UP000462435"/>
    </source>
</evidence>
<evidence type="ECO:0000313" key="1">
    <source>
        <dbReference type="EMBL" id="KAF1043214.1"/>
    </source>
</evidence>
<name>A0A7V8JUB0_9BURK</name>
<organism evidence="1 2">
    <name type="scientific">Herbaspirillum frisingense</name>
    <dbReference type="NCBI Taxonomy" id="92645"/>
    <lineage>
        <taxon>Bacteria</taxon>
        <taxon>Pseudomonadati</taxon>
        <taxon>Pseudomonadota</taxon>
        <taxon>Betaproteobacteria</taxon>
        <taxon>Burkholderiales</taxon>
        <taxon>Oxalobacteraceae</taxon>
        <taxon>Herbaspirillum</taxon>
    </lineage>
</organism>
<gene>
    <name evidence="1" type="ORF">GAK35_02306</name>
</gene>
<dbReference type="AlphaFoldDB" id="A0A7V8JUB0"/>
<proteinExistence type="predicted"/>
<reference evidence="2" key="1">
    <citation type="journal article" date="2020" name="MBio">
        <title>Horizontal gene transfer to a defensive symbiont with a reduced genome amongst a multipartite beetle microbiome.</title>
        <authorList>
            <person name="Waterworth S.C."/>
            <person name="Florez L.V."/>
            <person name="Rees E.R."/>
            <person name="Hertweck C."/>
            <person name="Kaltenpoth M."/>
            <person name="Kwan J.C."/>
        </authorList>
    </citation>
    <scope>NUCLEOTIDE SEQUENCE [LARGE SCALE GENOMIC DNA]</scope>
</reference>
<comment type="caution">
    <text evidence="1">The sequence shown here is derived from an EMBL/GenBank/DDBJ whole genome shotgun (WGS) entry which is preliminary data.</text>
</comment>